<dbReference type="InterPro" id="IPR047124">
    <property type="entry name" value="HI_0220.2"/>
</dbReference>
<organism evidence="2 3">
    <name type="scientific">Rickettsiella grylli</name>
    <dbReference type="NCBI Taxonomy" id="59196"/>
    <lineage>
        <taxon>Bacteria</taxon>
        <taxon>Pseudomonadati</taxon>
        <taxon>Pseudomonadota</taxon>
        <taxon>Gammaproteobacteria</taxon>
        <taxon>Legionellales</taxon>
        <taxon>Coxiellaceae</taxon>
        <taxon>Rickettsiella</taxon>
    </lineage>
</organism>
<dbReference type="EMBL" id="AAQJ02000001">
    <property type="protein sequence ID" value="EDP46150.1"/>
    <property type="molecule type" value="Genomic_DNA"/>
</dbReference>
<evidence type="ECO:0000313" key="3">
    <source>
        <dbReference type="Proteomes" id="UP000054075"/>
    </source>
</evidence>
<name>A8PPT6_9COXI</name>
<dbReference type="Proteomes" id="UP000054075">
    <property type="component" value="Unassembled WGS sequence"/>
</dbReference>
<dbReference type="SMART" id="SM00986">
    <property type="entry name" value="UDG"/>
    <property type="match status" value="1"/>
</dbReference>
<proteinExistence type="predicted"/>
<evidence type="ECO:0000313" key="2">
    <source>
        <dbReference type="EMBL" id="EDP46150.1"/>
    </source>
</evidence>
<sequence>MNKLLPLIKNIRNCQRCATDLPFNPKPILQAHHLSRLLIVGQAPGVRVHKTGIPWNDPSGDRLRHWMNVDKKTFYDIRQIAIIPMGFCYPGKGPLGDLPPRKECAHFWLDKLLAGLPNIQLTLLIGQYAQRYYLDKQVKANLTQTVASFEDYLPIYFPLPHPSPRNNRWLKKNPWFQTIILPVLRNVCTALLEPP</sequence>
<evidence type="ECO:0000259" key="1">
    <source>
        <dbReference type="SMART" id="SM00986"/>
    </source>
</evidence>
<dbReference type="PANTHER" id="PTHR42160">
    <property type="entry name" value="URACIL-DNA GLYCOSYLASE SUPERFAMILY PROTEIN"/>
    <property type="match status" value="1"/>
</dbReference>
<dbReference type="RefSeq" id="WP_006035136.1">
    <property type="nucleotide sequence ID" value="NZ_AAQJ02000001.1"/>
</dbReference>
<dbReference type="Gene3D" id="3.40.470.10">
    <property type="entry name" value="Uracil-DNA glycosylase-like domain"/>
    <property type="match status" value="1"/>
</dbReference>
<reference evidence="2" key="1">
    <citation type="submission" date="2006-04" db="EMBL/GenBank/DDBJ databases">
        <authorList>
            <person name="Seshadri R."/>
            <person name="Federici B.A."/>
        </authorList>
    </citation>
    <scope>NUCLEOTIDE SEQUENCE [LARGE SCALE GENOMIC DNA]</scope>
</reference>
<dbReference type="AlphaFoldDB" id="A8PPT6"/>
<dbReference type="SMART" id="SM00987">
    <property type="entry name" value="UreE_C"/>
    <property type="match status" value="1"/>
</dbReference>
<dbReference type="OrthoDB" id="9789139at2"/>
<feature type="domain" description="Uracil-DNA glycosylase-like" evidence="1">
    <location>
        <begin position="28"/>
        <end position="185"/>
    </location>
</feature>
<dbReference type="STRING" id="59196.RICGR_1372"/>
<gene>
    <name evidence="2" type="ORF">RICGR_1372</name>
</gene>
<reference evidence="2" key="2">
    <citation type="submission" date="2007-10" db="EMBL/GenBank/DDBJ databases">
        <authorList>
            <person name="Myers G.S."/>
        </authorList>
    </citation>
    <scope>NUCLEOTIDE SEQUENCE [LARGE SCALE GENOMIC DNA]</scope>
</reference>
<protein>
    <submittedName>
        <fullName evidence="2">Uracil DNA glycosylase superfamily</fullName>
    </submittedName>
</protein>
<accession>A8PPT6</accession>
<dbReference type="InterPro" id="IPR005122">
    <property type="entry name" value="Uracil-DNA_glycosylase-like"/>
</dbReference>
<keyword evidence="3" id="KW-1185">Reference proteome</keyword>
<comment type="caution">
    <text evidence="2">The sequence shown here is derived from an EMBL/GenBank/DDBJ whole genome shotgun (WGS) entry which is preliminary data.</text>
</comment>
<dbReference type="InterPro" id="IPR036895">
    <property type="entry name" value="Uracil-DNA_glycosylase-like_sf"/>
</dbReference>
<dbReference type="SUPFAM" id="SSF52141">
    <property type="entry name" value="Uracil-DNA glycosylase-like"/>
    <property type="match status" value="1"/>
</dbReference>
<dbReference type="PANTHER" id="PTHR42160:SF1">
    <property type="entry name" value="URACIL-DNA GLYCOSYLASE SUPERFAMILY PROTEIN"/>
    <property type="match status" value="1"/>
</dbReference>
<dbReference type="Pfam" id="PF03167">
    <property type="entry name" value="UDG"/>
    <property type="match status" value="1"/>
</dbReference>
<dbReference type="eggNOG" id="COG1573">
    <property type="taxonomic scope" value="Bacteria"/>
</dbReference>
<dbReference type="CDD" id="cd10033">
    <property type="entry name" value="UDG_like"/>
    <property type="match status" value="1"/>
</dbReference>